<feature type="region of interest" description="Disordered" evidence="1">
    <location>
        <begin position="61"/>
        <end position="88"/>
    </location>
</feature>
<organism evidence="2 3">
    <name type="scientific">Olea europaea subsp. europaea</name>
    <dbReference type="NCBI Taxonomy" id="158383"/>
    <lineage>
        <taxon>Eukaryota</taxon>
        <taxon>Viridiplantae</taxon>
        <taxon>Streptophyta</taxon>
        <taxon>Embryophyta</taxon>
        <taxon>Tracheophyta</taxon>
        <taxon>Spermatophyta</taxon>
        <taxon>Magnoliopsida</taxon>
        <taxon>eudicotyledons</taxon>
        <taxon>Gunneridae</taxon>
        <taxon>Pentapetalae</taxon>
        <taxon>asterids</taxon>
        <taxon>lamiids</taxon>
        <taxon>Lamiales</taxon>
        <taxon>Oleaceae</taxon>
        <taxon>Oleeae</taxon>
        <taxon>Olea</taxon>
    </lineage>
</organism>
<dbReference type="AlphaFoldDB" id="A0A8S0TI04"/>
<dbReference type="Proteomes" id="UP000594638">
    <property type="component" value="Unassembled WGS sequence"/>
</dbReference>
<dbReference type="EMBL" id="CACTIH010006012">
    <property type="protein sequence ID" value="CAA3003738.1"/>
    <property type="molecule type" value="Genomic_DNA"/>
</dbReference>
<feature type="region of interest" description="Disordered" evidence="1">
    <location>
        <begin position="13"/>
        <end position="35"/>
    </location>
</feature>
<evidence type="ECO:0000256" key="1">
    <source>
        <dbReference type="SAM" id="MobiDB-lite"/>
    </source>
</evidence>
<reference evidence="2 3" key="1">
    <citation type="submission" date="2019-12" db="EMBL/GenBank/DDBJ databases">
        <authorList>
            <person name="Alioto T."/>
            <person name="Alioto T."/>
            <person name="Gomez Garrido J."/>
        </authorList>
    </citation>
    <scope>NUCLEOTIDE SEQUENCE [LARGE SCALE GENOMIC DNA]</scope>
</reference>
<keyword evidence="3" id="KW-1185">Reference proteome</keyword>
<dbReference type="Gramene" id="OE9A026032T1">
    <property type="protein sequence ID" value="OE9A026032C1"/>
    <property type="gene ID" value="OE9A026032"/>
</dbReference>
<comment type="caution">
    <text evidence="2">The sequence shown here is derived from an EMBL/GenBank/DDBJ whole genome shotgun (WGS) entry which is preliminary data.</text>
</comment>
<accession>A0A8S0TI04</accession>
<dbReference type="OrthoDB" id="444540at2759"/>
<evidence type="ECO:0000313" key="3">
    <source>
        <dbReference type="Proteomes" id="UP000594638"/>
    </source>
</evidence>
<proteinExistence type="predicted"/>
<evidence type="ECO:0000313" key="2">
    <source>
        <dbReference type="EMBL" id="CAA3003738.1"/>
    </source>
</evidence>
<sequence length="260" mass="28930">MAMPYMNGVQYNKPIQLTSSSKSRKRTKHRTEMSVEDVSTSEKFIPSVLLLIDSNIGQAYSSDDDDNFVAPPPRRLEPSARGKSPLLKANNKVLNAELEDIKSHMSSLNEGKTNKILSEFVSIMISSAMDEIIRRSGDRTSEPGVGQKEALRVGDQEHHGAGESDKAQEVENVVSNVDRKGKGKMDLSDDLLFSLEPPSFDLGIEFTPPNVLHSEETQKRVDSIIFDVVTATKTVENEVNLTVTGRFCKVLSRTRRYCQL</sequence>
<protein>
    <submittedName>
        <fullName evidence="2">Uncharacterized protein</fullName>
    </submittedName>
</protein>
<name>A0A8S0TI04_OLEEU</name>
<gene>
    <name evidence="2" type="ORF">OLEA9_A026032</name>
</gene>